<protein>
    <submittedName>
        <fullName evidence="2">Glycosyl transferase family 2</fullName>
    </submittedName>
</protein>
<sequence>MKNGIGTWIIVPCFNEGRRLNLDAFRKYLRSHEDTGFCFVDDGSQDNTWARLEPMRSGFPRQTTALHLNRNSGKAEAVRSGINFTLKRTATARYVGFWDADLATPLDEIDSFRHILRENDSFAVASGSRIRRMGASIERSVLRDLEGRVFAALASLVLGLGFRETQCGAKLFERSLAERIFQDPFISSWGFDVEIFARVLRLYGRERTKKLICEVPLRSWREIPGSKMDLAGKLRSLTDLVLIFHRYRMLPPIVTKSSPIRGTAMRSWR</sequence>
<proteinExistence type="predicted"/>
<dbReference type="SUPFAM" id="SSF53448">
    <property type="entry name" value="Nucleotide-diphospho-sugar transferases"/>
    <property type="match status" value="1"/>
</dbReference>
<dbReference type="STRING" id="469381.Dpep_1058"/>
<organism evidence="2 3">
    <name type="scientific">Dethiosulfovibrio peptidovorans DSM 11002</name>
    <dbReference type="NCBI Taxonomy" id="469381"/>
    <lineage>
        <taxon>Bacteria</taxon>
        <taxon>Thermotogati</taxon>
        <taxon>Synergistota</taxon>
        <taxon>Synergistia</taxon>
        <taxon>Synergistales</taxon>
        <taxon>Dethiosulfovibrionaceae</taxon>
        <taxon>Dethiosulfovibrio</taxon>
    </lineage>
</organism>
<dbReference type="GO" id="GO:0016740">
    <property type="term" value="F:transferase activity"/>
    <property type="evidence" value="ECO:0007669"/>
    <property type="project" value="UniProtKB-KW"/>
</dbReference>
<dbReference type="PaxDb" id="469381-Dpep_1058"/>
<keyword evidence="2" id="KW-0808">Transferase</keyword>
<dbReference type="RefSeq" id="WP_005660251.1">
    <property type="nucleotide sequence ID" value="NZ_ABTR02000001.1"/>
</dbReference>
<dbReference type="Proteomes" id="UP000006427">
    <property type="component" value="Unassembled WGS sequence"/>
</dbReference>
<dbReference type="eggNOG" id="COG1215">
    <property type="taxonomic scope" value="Bacteria"/>
</dbReference>
<dbReference type="AlphaFoldDB" id="D2Z6I7"/>
<keyword evidence="3" id="KW-1185">Reference proteome</keyword>
<dbReference type="InterPro" id="IPR001173">
    <property type="entry name" value="Glyco_trans_2-like"/>
</dbReference>
<dbReference type="EMBL" id="ABTR02000001">
    <property type="protein sequence ID" value="EFC91084.1"/>
    <property type="molecule type" value="Genomic_DNA"/>
</dbReference>
<dbReference type="InterPro" id="IPR029044">
    <property type="entry name" value="Nucleotide-diphossugar_trans"/>
</dbReference>
<evidence type="ECO:0000313" key="2">
    <source>
        <dbReference type="EMBL" id="EFC91084.1"/>
    </source>
</evidence>
<dbReference type="Pfam" id="PF00535">
    <property type="entry name" value="Glycos_transf_2"/>
    <property type="match status" value="1"/>
</dbReference>
<comment type="caution">
    <text evidence="2">The sequence shown here is derived from an EMBL/GenBank/DDBJ whole genome shotgun (WGS) entry which is preliminary data.</text>
</comment>
<reference evidence="2 3" key="1">
    <citation type="journal article" date="2010" name="Stand. Genomic Sci.">
        <title>Permanent draft genome sequence of Dethiosulfovibrio peptidovorans type strain (SEBR 4207).</title>
        <authorList>
            <person name="Labutti K."/>
            <person name="Mayilraj S."/>
            <person name="Clum A."/>
            <person name="Lucas S."/>
            <person name="Glavina Del Rio T."/>
            <person name="Nolan M."/>
            <person name="Tice H."/>
            <person name="Cheng J.F."/>
            <person name="Pitluck S."/>
            <person name="Liolios K."/>
            <person name="Ivanova N."/>
            <person name="Mavromatis K."/>
            <person name="Mikhailova N."/>
            <person name="Pati A."/>
            <person name="Goodwin L."/>
            <person name="Chen A."/>
            <person name="Palaniappan K."/>
            <person name="Land M."/>
            <person name="Hauser L."/>
            <person name="Chang Y.J."/>
            <person name="Jeffries C.D."/>
            <person name="Rohde M."/>
            <person name="Spring S."/>
            <person name="Goker M."/>
            <person name="Woyke T."/>
            <person name="Bristow J."/>
            <person name="Eisen J.A."/>
            <person name="Markowitz V."/>
            <person name="Hugenholtz P."/>
            <person name="Kyrpides N.C."/>
            <person name="Klenk H.P."/>
            <person name="Lapidus A."/>
        </authorList>
    </citation>
    <scope>NUCLEOTIDE SEQUENCE [LARGE SCALE GENOMIC DNA]</scope>
    <source>
        <strain evidence="2 3">DSM 11002</strain>
    </source>
</reference>
<gene>
    <name evidence="2" type="ORF">Dpep_1058</name>
</gene>
<name>D2Z6I7_9BACT</name>
<dbReference type="PANTHER" id="PTHR10859:SF91">
    <property type="entry name" value="DOLICHYL-PHOSPHATE BETA-GLUCOSYLTRANSFERASE"/>
    <property type="match status" value="1"/>
</dbReference>
<accession>D2Z6I7</accession>
<dbReference type="Gene3D" id="3.90.550.10">
    <property type="entry name" value="Spore Coat Polysaccharide Biosynthesis Protein SpsA, Chain A"/>
    <property type="match status" value="1"/>
</dbReference>
<feature type="domain" description="Glycosyltransferase 2-like" evidence="1">
    <location>
        <begin position="9"/>
        <end position="181"/>
    </location>
</feature>
<dbReference type="GO" id="GO:0006487">
    <property type="term" value="P:protein N-linked glycosylation"/>
    <property type="evidence" value="ECO:0007669"/>
    <property type="project" value="TreeGrafter"/>
</dbReference>
<evidence type="ECO:0000313" key="3">
    <source>
        <dbReference type="Proteomes" id="UP000006427"/>
    </source>
</evidence>
<evidence type="ECO:0000259" key="1">
    <source>
        <dbReference type="Pfam" id="PF00535"/>
    </source>
</evidence>
<dbReference type="PANTHER" id="PTHR10859">
    <property type="entry name" value="GLYCOSYL TRANSFERASE"/>
    <property type="match status" value="1"/>
</dbReference>